<sequence length="370" mass="39897">MRLRHPDGSTIHLAYCTNVHPAEDLPGIHRQLSGIAARVRTLLGAERLGVGLWLPRQAAGELLARGDELAALRERLASLGLEVVTLNGFPYRGFHDEVVKYRVYQPDWADAERLRYTLGLAEILAALLPDDVTEGTISTLPLAWRTAWTQDKATAVMANLDALAQGLRALTHRTGKVIRVGFEPEPGCVIEVTPQATALLSEVDHDYLGLCLDACHMAVGFEKPGAGAGTGLPIVKLQASCALEAPPGAQRALAAFDEPRFLHQTRSATGYVDDLGEALAGGLPADESWRVHFHVPLHADPPPPLTTSAPYLRDLLDTLLGGPGPLTRHIEVETYTWNVLPGASPDLAAGIAAELDWMRGRLTSLGMKEQ</sequence>
<dbReference type="SUPFAM" id="SSF51658">
    <property type="entry name" value="Xylose isomerase-like"/>
    <property type="match status" value="1"/>
</dbReference>
<feature type="domain" description="Xylose isomerase-like TIM barrel" evidence="1">
    <location>
        <begin position="65"/>
        <end position="218"/>
    </location>
</feature>
<protein>
    <recommendedName>
        <fullName evidence="1">Xylose isomerase-like TIM barrel domain-containing protein</fullName>
    </recommendedName>
</protein>
<dbReference type="Pfam" id="PF01261">
    <property type="entry name" value="AP_endonuc_2"/>
    <property type="match status" value="1"/>
</dbReference>
<dbReference type="InterPro" id="IPR013022">
    <property type="entry name" value="Xyl_isomerase-like_TIM-brl"/>
</dbReference>
<gene>
    <name evidence="2" type="ORF">H4W80_002290</name>
</gene>
<dbReference type="Proteomes" id="UP000633509">
    <property type="component" value="Unassembled WGS sequence"/>
</dbReference>
<dbReference type="Gene3D" id="3.20.20.150">
    <property type="entry name" value="Divalent-metal-dependent TIM barrel enzymes"/>
    <property type="match status" value="1"/>
</dbReference>
<dbReference type="EMBL" id="JADBEK010000001">
    <property type="protein sequence ID" value="MBE1584032.1"/>
    <property type="molecule type" value="Genomic_DNA"/>
</dbReference>
<keyword evidence="3" id="KW-1185">Reference proteome</keyword>
<evidence type="ECO:0000259" key="1">
    <source>
        <dbReference type="Pfam" id="PF01261"/>
    </source>
</evidence>
<evidence type="ECO:0000313" key="3">
    <source>
        <dbReference type="Proteomes" id="UP000633509"/>
    </source>
</evidence>
<reference evidence="2 3" key="1">
    <citation type="submission" date="2020-10" db="EMBL/GenBank/DDBJ databases">
        <title>Sequencing the genomes of 1000 actinobacteria strains.</title>
        <authorList>
            <person name="Klenk H.-P."/>
        </authorList>
    </citation>
    <scope>NUCLEOTIDE SEQUENCE [LARGE SCALE GENOMIC DNA]</scope>
    <source>
        <strain evidence="2 3">DSM 43173</strain>
    </source>
</reference>
<dbReference type="InterPro" id="IPR036237">
    <property type="entry name" value="Xyl_isomerase-like_sf"/>
</dbReference>
<comment type="caution">
    <text evidence="2">The sequence shown here is derived from an EMBL/GenBank/DDBJ whole genome shotgun (WGS) entry which is preliminary data.</text>
</comment>
<dbReference type="NCBIfam" id="NF035939">
    <property type="entry name" value="TIM_EboE"/>
    <property type="match status" value="1"/>
</dbReference>
<dbReference type="RefSeq" id="WP_192785032.1">
    <property type="nucleotide sequence ID" value="NZ_JADBEK010000001.1"/>
</dbReference>
<name>A0ABR9LTP8_9ACTN</name>
<proteinExistence type="predicted"/>
<organism evidence="2 3">
    <name type="scientific">Nonomuraea angiospora</name>
    <dbReference type="NCBI Taxonomy" id="46172"/>
    <lineage>
        <taxon>Bacteria</taxon>
        <taxon>Bacillati</taxon>
        <taxon>Actinomycetota</taxon>
        <taxon>Actinomycetes</taxon>
        <taxon>Streptosporangiales</taxon>
        <taxon>Streptosporangiaceae</taxon>
        <taxon>Nonomuraea</taxon>
    </lineage>
</organism>
<accession>A0ABR9LTP8</accession>
<evidence type="ECO:0000313" key="2">
    <source>
        <dbReference type="EMBL" id="MBE1584032.1"/>
    </source>
</evidence>